<name>A0A2V1DWF4_9PLEO</name>
<keyword evidence="2" id="KW-1185">Reference proteome</keyword>
<protein>
    <submittedName>
        <fullName evidence="1">Uncharacterized protein</fullName>
    </submittedName>
</protein>
<evidence type="ECO:0000313" key="2">
    <source>
        <dbReference type="Proteomes" id="UP000244855"/>
    </source>
</evidence>
<dbReference type="OrthoDB" id="4921852at2759"/>
<dbReference type="EMBL" id="KZ805345">
    <property type="protein sequence ID" value="PVI02262.1"/>
    <property type="molecule type" value="Genomic_DNA"/>
</dbReference>
<dbReference type="Proteomes" id="UP000244855">
    <property type="component" value="Unassembled WGS sequence"/>
</dbReference>
<gene>
    <name evidence="1" type="ORF">DM02DRAFT_727343</name>
</gene>
<reference evidence="1 2" key="1">
    <citation type="journal article" date="2018" name="Sci. Rep.">
        <title>Comparative genomics provides insights into the lifestyle and reveals functional heterogeneity of dark septate endophytic fungi.</title>
        <authorList>
            <person name="Knapp D.G."/>
            <person name="Nemeth J.B."/>
            <person name="Barry K."/>
            <person name="Hainaut M."/>
            <person name="Henrissat B."/>
            <person name="Johnson J."/>
            <person name="Kuo A."/>
            <person name="Lim J.H.P."/>
            <person name="Lipzen A."/>
            <person name="Nolan M."/>
            <person name="Ohm R.A."/>
            <person name="Tamas L."/>
            <person name="Grigoriev I.V."/>
            <person name="Spatafora J.W."/>
            <person name="Nagy L.G."/>
            <person name="Kovacs G.M."/>
        </authorList>
    </citation>
    <scope>NUCLEOTIDE SEQUENCE [LARGE SCALE GENOMIC DNA]</scope>
    <source>
        <strain evidence="1 2">DSE2036</strain>
    </source>
</reference>
<accession>A0A2V1DWF4</accession>
<sequence length="653" mass="74603">MSSIEVPLDDMGWSPPLSRFRYCMIDVRCSLCRFRYDENDLITTLCPAGKLAPPFRFRGLQRTKLYQEVDIHMCGRRFCIEIGKFIYTFHPSCFSMAPEYFYSVYAPVAGNVCKKAVWPDREYMQLIAYDYRPSFEDEKLRARRIRDMAAAKLQKSIVQDLPPEIVNLCAENLVMEVAALYSREIFATIVPPASPTITFTRLTQIRLDLTKDIHVAYREIEGVSYIQWITNTDLFGKGHLVYKAQEGKKLDCIHIALDVLGVRRVFFEQPPDDVDSGPGSSPYWMTIEPDEEMVLRCTHDVLFIPRLTFGLKIRRIADSRESSYADLNENAWPMLNPAYKRLSLDGLELGATNLPKPETKANQQDIRRTFNTLSYGDWMYMPLDPGEHVEDTWLVKFGNGEANSLMFLTNFGRASMLGTMGRPGGAHKPSFLRVFSRSCGPQSQLYLSDNDYRVPSSMVEVIGVDKKIQNLATDDVQAFVQNIKPEWDPYPPSLTSTASPWPPSFSEQIFTKCHLENVTHITCCVNQQQAHKPIVGMMLHYQGGGRACLGHYRHDWVQPSLRVIDPESMPLIIRMYRDCEADEADTTSKGRYILGVSVGDAHVKSSEAGDLHGDNVWKTLIIPWFGSLEWWFGNVVDYWNFSGYSFFHVTHVP</sequence>
<dbReference type="AlphaFoldDB" id="A0A2V1DWF4"/>
<evidence type="ECO:0000313" key="1">
    <source>
        <dbReference type="EMBL" id="PVI02262.1"/>
    </source>
</evidence>
<proteinExistence type="predicted"/>
<dbReference type="STRING" id="97972.A0A2V1DWF4"/>
<organism evidence="1 2">
    <name type="scientific">Periconia macrospinosa</name>
    <dbReference type="NCBI Taxonomy" id="97972"/>
    <lineage>
        <taxon>Eukaryota</taxon>
        <taxon>Fungi</taxon>
        <taxon>Dikarya</taxon>
        <taxon>Ascomycota</taxon>
        <taxon>Pezizomycotina</taxon>
        <taxon>Dothideomycetes</taxon>
        <taxon>Pleosporomycetidae</taxon>
        <taxon>Pleosporales</taxon>
        <taxon>Massarineae</taxon>
        <taxon>Periconiaceae</taxon>
        <taxon>Periconia</taxon>
    </lineage>
</organism>